<evidence type="ECO:0000313" key="1">
    <source>
        <dbReference type="EMBL" id="KTB42522.1"/>
    </source>
</evidence>
<reference evidence="1 2" key="1">
    <citation type="submission" date="2015-12" db="EMBL/GenBank/DDBJ databases">
        <title>Draft genome sequence of Moniliophthora roreri, the causal agent of frosty pod rot of cacao.</title>
        <authorList>
            <person name="Aime M.C."/>
            <person name="Diaz-Valderrama J.R."/>
            <person name="Kijpornyongpan T."/>
            <person name="Phillips-Mora W."/>
        </authorList>
    </citation>
    <scope>NUCLEOTIDE SEQUENCE [LARGE SCALE GENOMIC DNA]</scope>
    <source>
        <strain evidence="1 2">MCA 2952</strain>
    </source>
</reference>
<sequence length="11" mass="1293">MPRLDQTFQAS</sequence>
<organism evidence="1 2">
    <name type="scientific">Moniliophthora roreri</name>
    <name type="common">Frosty pod rot fungus</name>
    <name type="synonym">Monilia roreri</name>
    <dbReference type="NCBI Taxonomy" id="221103"/>
    <lineage>
        <taxon>Eukaryota</taxon>
        <taxon>Fungi</taxon>
        <taxon>Dikarya</taxon>
        <taxon>Basidiomycota</taxon>
        <taxon>Agaricomycotina</taxon>
        <taxon>Agaricomycetes</taxon>
        <taxon>Agaricomycetidae</taxon>
        <taxon>Agaricales</taxon>
        <taxon>Marasmiineae</taxon>
        <taxon>Marasmiaceae</taxon>
        <taxon>Moniliophthora</taxon>
    </lineage>
</organism>
<name>A0A0W0G1R2_MONRR</name>
<evidence type="ECO:0000313" key="2">
    <source>
        <dbReference type="Proteomes" id="UP000054988"/>
    </source>
</evidence>
<dbReference type="Proteomes" id="UP000054988">
    <property type="component" value="Unassembled WGS sequence"/>
</dbReference>
<protein>
    <submittedName>
        <fullName evidence="1">Uncharacterized protein</fullName>
    </submittedName>
</protein>
<proteinExistence type="predicted"/>
<gene>
    <name evidence="1" type="ORF">WG66_4903</name>
</gene>
<comment type="caution">
    <text evidence="1">The sequence shown here is derived from an EMBL/GenBank/DDBJ whole genome shotgun (WGS) entry which is preliminary data.</text>
</comment>
<accession>A0A0W0G1R2</accession>
<dbReference type="EMBL" id="LATX01001324">
    <property type="protein sequence ID" value="KTB42522.1"/>
    <property type="molecule type" value="Genomic_DNA"/>
</dbReference>